<name>A0A1Y0T168_9CAUD</name>
<evidence type="ECO:0000313" key="2">
    <source>
        <dbReference type="Proteomes" id="UP000224829"/>
    </source>
</evidence>
<protein>
    <submittedName>
        <fullName evidence="1">Uncharacterized protein</fullName>
    </submittedName>
</protein>
<dbReference type="Proteomes" id="UP000224829">
    <property type="component" value="Segment"/>
</dbReference>
<keyword evidence="2" id="KW-1185">Reference proteome</keyword>
<evidence type="ECO:0000313" key="1">
    <source>
        <dbReference type="EMBL" id="ARV77268.1"/>
    </source>
</evidence>
<reference evidence="1 2" key="1">
    <citation type="submission" date="2017-05" db="EMBL/GenBank/DDBJ databases">
        <authorList>
            <person name="Song R."/>
            <person name="Chenine A.L."/>
            <person name="Ruprecht R.M."/>
        </authorList>
    </citation>
    <scope>NUCLEOTIDE SEQUENCE [LARGE SCALE GENOMIC DNA]</scope>
</reference>
<organism evidence="1 2">
    <name type="scientific">Pseudomonas phage Noxifer</name>
    <dbReference type="NCBI Taxonomy" id="2006684"/>
    <lineage>
        <taxon>Viruses</taxon>
        <taxon>Duplodnaviria</taxon>
        <taxon>Heunggongvirae</taxon>
        <taxon>Uroviricota</taxon>
        <taxon>Caudoviricetes</taxon>
        <taxon>Chimalliviridae</taxon>
        <taxon>Noxifervirus</taxon>
        <taxon>Noxifervirus noxifer</taxon>
    </lineage>
</organism>
<proteinExistence type="predicted"/>
<accession>A0A1Y0T168</accession>
<sequence>MYAPEASAANHIFTNRYHVMIPRSFMFGPKYIAKVGYGSSGDQMVDRMQNTDLVNMHQTIAGLAVLYSQGAEPLLGVEADCVPIYKAIVKHLNDWRDFSYQGLNPDYCPPMVDFWALEKLAHYFHYKAQALQPTAQSHSQLRDSVMNMNRGGSRAVNRAAGPQQEQEILPFVSIADDIERNLFGD</sequence>
<gene>
    <name evidence="1" type="ORF">NOXIFER_99</name>
</gene>
<dbReference type="EMBL" id="MF063068">
    <property type="protein sequence ID" value="ARV77268.1"/>
    <property type="molecule type" value="Genomic_DNA"/>
</dbReference>